<keyword evidence="10" id="KW-1185">Reference proteome</keyword>
<dbReference type="RefSeq" id="WP_049737473.1">
    <property type="nucleotide sequence ID" value="NZ_BJON01000013.1"/>
</dbReference>
<dbReference type="PANTHER" id="PTHR30532">
    <property type="entry name" value="IRON III DICITRATE-BINDING PERIPLASMIC PROTEIN"/>
    <property type="match status" value="1"/>
</dbReference>
<evidence type="ECO:0000256" key="5">
    <source>
        <dbReference type="SAM" id="SignalP"/>
    </source>
</evidence>
<organism evidence="8 9">
    <name type="scientific">Brevibacillus reuszeri</name>
    <dbReference type="NCBI Taxonomy" id="54915"/>
    <lineage>
        <taxon>Bacteria</taxon>
        <taxon>Bacillati</taxon>
        <taxon>Bacillota</taxon>
        <taxon>Bacilli</taxon>
        <taxon>Bacillales</taxon>
        <taxon>Paenibacillaceae</taxon>
        <taxon>Brevibacillus</taxon>
    </lineage>
</organism>
<evidence type="ECO:0000313" key="8">
    <source>
        <dbReference type="EMBL" id="KNB73472.1"/>
    </source>
</evidence>
<dbReference type="SUPFAM" id="SSF53807">
    <property type="entry name" value="Helical backbone' metal receptor"/>
    <property type="match status" value="1"/>
</dbReference>
<dbReference type="EMBL" id="BJON01000013">
    <property type="protein sequence ID" value="GED69719.1"/>
    <property type="molecule type" value="Genomic_DNA"/>
</dbReference>
<sequence>MYKRLLMMPMAAMLILLAACSSGGSAGNNTDNTAESKPKRSVEYLGNSYQIPARTKQIALVGSHGTYEDALLLGIPPFAATTDKNGTFPHEYATITQNATHLPWNVADNITELTTLAPDVILTTDKTSAEDIQKLQAAGTVIPVSTNGAYWADNLRLVADVRGREENVDTLIHKLTQNTQTMHDKLVPLKDKQVLTVWYQEGDFFVYPENERYNHLLYTELALTLPDIVAKAKERTPVSMEMLTQADPDYLFVMVDKIGAPTDSAAFDQLQQSAPWADLKAVKANQAYVNAVDPVLAGGTVYSNQQFLMALQKHLLK</sequence>
<dbReference type="PROSITE" id="PS50983">
    <property type="entry name" value="FE_B12_PBP"/>
    <property type="match status" value="1"/>
</dbReference>
<comment type="caution">
    <text evidence="8">The sequence shown here is derived from an EMBL/GenBank/DDBJ whole genome shotgun (WGS) entry which is preliminary data.</text>
</comment>
<dbReference type="PROSITE" id="PS51257">
    <property type="entry name" value="PROKAR_LIPOPROTEIN"/>
    <property type="match status" value="1"/>
</dbReference>
<gene>
    <name evidence="7" type="primary">feuA_3</name>
    <name evidence="8" type="ORF">ADS79_05845</name>
    <name evidence="7" type="ORF">BRE01_34210</name>
</gene>
<dbReference type="PATRIC" id="fig|54915.3.peg.6587"/>
<dbReference type="STRING" id="54915.ADS79_05845"/>
<dbReference type="PANTHER" id="PTHR30532:SF10">
    <property type="entry name" value="IRON-UPTAKE SYSTEM-BINDING PROTEIN"/>
    <property type="match status" value="1"/>
</dbReference>
<dbReference type="InterPro" id="IPR002491">
    <property type="entry name" value="ABC_transptr_periplasmic_BD"/>
</dbReference>
<dbReference type="GO" id="GO:1901678">
    <property type="term" value="P:iron coordination entity transport"/>
    <property type="evidence" value="ECO:0007669"/>
    <property type="project" value="UniProtKB-ARBA"/>
</dbReference>
<dbReference type="InterPro" id="IPR051313">
    <property type="entry name" value="Bact_iron-sidero_bind"/>
</dbReference>
<dbReference type="Proteomes" id="UP000036834">
    <property type="component" value="Unassembled WGS sequence"/>
</dbReference>
<feature type="chain" id="PRO_5038419534" evidence="5">
    <location>
        <begin position="27"/>
        <end position="317"/>
    </location>
</feature>
<evidence type="ECO:0000313" key="7">
    <source>
        <dbReference type="EMBL" id="GED69719.1"/>
    </source>
</evidence>
<evidence type="ECO:0000256" key="1">
    <source>
        <dbReference type="ARBA" id="ARBA00004196"/>
    </source>
</evidence>
<dbReference type="AlphaFoldDB" id="A0A0K9YXT9"/>
<keyword evidence="3" id="KW-0813">Transport</keyword>
<proteinExistence type="inferred from homology"/>
<dbReference type="GO" id="GO:0030288">
    <property type="term" value="C:outer membrane-bounded periplasmic space"/>
    <property type="evidence" value="ECO:0007669"/>
    <property type="project" value="TreeGrafter"/>
</dbReference>
<evidence type="ECO:0000313" key="9">
    <source>
        <dbReference type="Proteomes" id="UP000036834"/>
    </source>
</evidence>
<dbReference type="Pfam" id="PF01497">
    <property type="entry name" value="Peripla_BP_2"/>
    <property type="match status" value="1"/>
</dbReference>
<evidence type="ECO:0000256" key="3">
    <source>
        <dbReference type="ARBA" id="ARBA00022448"/>
    </source>
</evidence>
<dbReference type="Proteomes" id="UP000319578">
    <property type="component" value="Unassembled WGS sequence"/>
</dbReference>
<name>A0A0K9YXT9_9BACL</name>
<feature type="domain" description="Fe/B12 periplasmic-binding" evidence="6">
    <location>
        <begin position="58"/>
        <end position="317"/>
    </location>
</feature>
<evidence type="ECO:0000313" key="10">
    <source>
        <dbReference type="Proteomes" id="UP000319578"/>
    </source>
</evidence>
<evidence type="ECO:0000259" key="6">
    <source>
        <dbReference type="PROSITE" id="PS50983"/>
    </source>
</evidence>
<reference evidence="7 10" key="3">
    <citation type="submission" date="2019-06" db="EMBL/GenBank/DDBJ databases">
        <title>Whole genome shotgun sequence of Brevibacillus reuszeri NBRC 15719.</title>
        <authorList>
            <person name="Hosoyama A."/>
            <person name="Uohara A."/>
            <person name="Ohji S."/>
            <person name="Ichikawa N."/>
        </authorList>
    </citation>
    <scope>NUCLEOTIDE SEQUENCE [LARGE SCALE GENOMIC DNA]</scope>
    <source>
        <strain evidence="7 10">NBRC 15719</strain>
    </source>
</reference>
<evidence type="ECO:0000256" key="2">
    <source>
        <dbReference type="ARBA" id="ARBA00008814"/>
    </source>
</evidence>
<comment type="subcellular location">
    <subcellularLocation>
        <location evidence="1">Cell envelope</location>
    </subcellularLocation>
</comment>
<protein>
    <submittedName>
        <fullName evidence="8">ABC transporter substrate-binding protein</fullName>
    </submittedName>
    <submittedName>
        <fullName evidence="7">Iron-uptake system-binding protein</fullName>
    </submittedName>
</protein>
<accession>A0A0K9YXT9</accession>
<keyword evidence="4 5" id="KW-0732">Signal</keyword>
<dbReference type="Gene3D" id="3.40.50.1980">
    <property type="entry name" value="Nitrogenase molybdenum iron protein domain"/>
    <property type="match status" value="2"/>
</dbReference>
<reference evidence="8" key="2">
    <citation type="submission" date="2015-07" db="EMBL/GenBank/DDBJ databases">
        <title>MeaNS - Measles Nucleotide Surveillance Program.</title>
        <authorList>
            <person name="Tran T."/>
            <person name="Druce J."/>
        </authorList>
    </citation>
    <scope>NUCLEOTIDE SEQUENCE</scope>
    <source>
        <strain evidence="8">DSM 9887</strain>
    </source>
</reference>
<comment type="similarity">
    <text evidence="2">Belongs to the bacterial solute-binding protein 8 family.</text>
</comment>
<evidence type="ECO:0000256" key="4">
    <source>
        <dbReference type="ARBA" id="ARBA00022729"/>
    </source>
</evidence>
<dbReference type="EMBL" id="LGIQ01000005">
    <property type="protein sequence ID" value="KNB73472.1"/>
    <property type="molecule type" value="Genomic_DNA"/>
</dbReference>
<dbReference type="OrthoDB" id="2463361at2"/>
<reference evidence="9" key="1">
    <citation type="submission" date="2015-07" db="EMBL/GenBank/DDBJ databases">
        <title>Genome sequencing project for genomic taxonomy and phylogenomics of Bacillus-like bacteria.</title>
        <authorList>
            <person name="Liu B."/>
            <person name="Wang J."/>
            <person name="Zhu Y."/>
            <person name="Liu G."/>
            <person name="Chen Q."/>
            <person name="Chen Z."/>
            <person name="Lan J."/>
            <person name="Che J."/>
            <person name="Ge C."/>
            <person name="Shi H."/>
            <person name="Pan Z."/>
            <person name="Liu X."/>
        </authorList>
    </citation>
    <scope>NUCLEOTIDE SEQUENCE [LARGE SCALE GENOMIC DNA]</scope>
    <source>
        <strain evidence="9">DSM 9887</strain>
    </source>
</reference>
<feature type="signal peptide" evidence="5">
    <location>
        <begin position="1"/>
        <end position="26"/>
    </location>
</feature>